<dbReference type="STRING" id="3760.A0A251P454"/>
<protein>
    <recommendedName>
        <fullName evidence="3">FBD domain-containing protein</fullName>
    </recommendedName>
</protein>
<evidence type="ECO:0008006" key="3">
    <source>
        <dbReference type="Google" id="ProtNLM"/>
    </source>
</evidence>
<organism evidence="1 2">
    <name type="scientific">Prunus persica</name>
    <name type="common">Peach</name>
    <name type="synonym">Amygdalus persica</name>
    <dbReference type="NCBI Taxonomy" id="3760"/>
    <lineage>
        <taxon>Eukaryota</taxon>
        <taxon>Viridiplantae</taxon>
        <taxon>Streptophyta</taxon>
        <taxon>Embryophyta</taxon>
        <taxon>Tracheophyta</taxon>
        <taxon>Spermatophyta</taxon>
        <taxon>Magnoliopsida</taxon>
        <taxon>eudicotyledons</taxon>
        <taxon>Gunneridae</taxon>
        <taxon>Pentapetalae</taxon>
        <taxon>rosids</taxon>
        <taxon>fabids</taxon>
        <taxon>Rosales</taxon>
        <taxon>Rosaceae</taxon>
        <taxon>Amygdaloideae</taxon>
        <taxon>Amygdaleae</taxon>
        <taxon>Prunus</taxon>
    </lineage>
</organism>
<dbReference type="PANTHER" id="PTHR31639:SF100">
    <property type="entry name" value="OS07G0160500 PROTEIN"/>
    <property type="match status" value="1"/>
</dbReference>
<dbReference type="AlphaFoldDB" id="A0A251P454"/>
<evidence type="ECO:0000313" key="2">
    <source>
        <dbReference type="Proteomes" id="UP000006882"/>
    </source>
</evidence>
<keyword evidence="2" id="KW-1185">Reference proteome</keyword>
<gene>
    <name evidence="1" type="ORF">PRUPE_5G053200</name>
</gene>
<accession>A0A251P454</accession>
<evidence type="ECO:0000313" key="1">
    <source>
        <dbReference type="EMBL" id="ONI06322.1"/>
    </source>
</evidence>
<name>A0A251P454_PRUPE</name>
<dbReference type="PANTHER" id="PTHR31639">
    <property type="entry name" value="F-BOX PROTEIN-LIKE"/>
    <property type="match status" value="1"/>
</dbReference>
<dbReference type="Gramene" id="ONI06322">
    <property type="protein sequence ID" value="ONI06322"/>
    <property type="gene ID" value="PRUPE_5G053200"/>
</dbReference>
<dbReference type="Proteomes" id="UP000006882">
    <property type="component" value="Chromosome G5"/>
</dbReference>
<proteinExistence type="predicted"/>
<reference evidence="1 2" key="1">
    <citation type="journal article" date="2013" name="Nat. Genet.">
        <title>The high-quality draft genome of peach (Prunus persica) identifies unique patterns of genetic diversity, domestication and genome evolution.</title>
        <authorList>
            <consortium name="International Peach Genome Initiative"/>
            <person name="Verde I."/>
            <person name="Abbott A.G."/>
            <person name="Scalabrin S."/>
            <person name="Jung S."/>
            <person name="Shu S."/>
            <person name="Marroni F."/>
            <person name="Zhebentyayeva T."/>
            <person name="Dettori M.T."/>
            <person name="Grimwood J."/>
            <person name="Cattonaro F."/>
            <person name="Zuccolo A."/>
            <person name="Rossini L."/>
            <person name="Jenkins J."/>
            <person name="Vendramin E."/>
            <person name="Meisel L.A."/>
            <person name="Decroocq V."/>
            <person name="Sosinski B."/>
            <person name="Prochnik S."/>
            <person name="Mitros T."/>
            <person name="Policriti A."/>
            <person name="Cipriani G."/>
            <person name="Dondini L."/>
            <person name="Ficklin S."/>
            <person name="Goodstein D.M."/>
            <person name="Xuan P."/>
            <person name="Del Fabbro C."/>
            <person name="Aramini V."/>
            <person name="Copetti D."/>
            <person name="Gonzalez S."/>
            <person name="Horner D.S."/>
            <person name="Falchi R."/>
            <person name="Lucas S."/>
            <person name="Mica E."/>
            <person name="Maldonado J."/>
            <person name="Lazzari B."/>
            <person name="Bielenberg D."/>
            <person name="Pirona R."/>
            <person name="Miculan M."/>
            <person name="Barakat A."/>
            <person name="Testolin R."/>
            <person name="Stella A."/>
            <person name="Tartarini S."/>
            <person name="Tonutti P."/>
            <person name="Arus P."/>
            <person name="Orellana A."/>
            <person name="Wells C."/>
            <person name="Main D."/>
            <person name="Vizzotto G."/>
            <person name="Silva H."/>
            <person name="Salamini F."/>
            <person name="Schmutz J."/>
            <person name="Morgante M."/>
            <person name="Rokhsar D.S."/>
        </authorList>
    </citation>
    <scope>NUCLEOTIDE SEQUENCE [LARGE SCALE GENOMIC DNA]</scope>
    <source>
        <strain evidence="2">cv. Nemared</strain>
    </source>
</reference>
<sequence>MEVVATSVLSKYCRYLWASTKTLDFDVGKTLFSFTDLSRTLQDEESLENVNWVNHVVEQHTSLNIKLFRVCFDLDSRFTSSIDNWIPFALKKRVQVLVLDFVMVHGDVSIDFYTFPRQLLGLEEGFASLHYVGLKSLKVPYFQNVDATGEILEYFLSHIFQFLNHYQCGERRIEKKLCLRELAKVYMEEFIVALSIAVLT</sequence>
<dbReference type="EMBL" id="CM007655">
    <property type="protein sequence ID" value="ONI06322.1"/>
    <property type="molecule type" value="Genomic_DNA"/>
</dbReference>